<proteinExistence type="predicted"/>
<name>A0A0A8YLQ2_ARUDO</name>
<protein>
    <submittedName>
        <fullName evidence="1">Uncharacterized protein</fullName>
    </submittedName>
</protein>
<reference evidence="1" key="2">
    <citation type="journal article" date="2015" name="Data Brief">
        <title>Shoot transcriptome of the giant reed, Arundo donax.</title>
        <authorList>
            <person name="Barrero R.A."/>
            <person name="Guerrero F.D."/>
            <person name="Moolhuijzen P."/>
            <person name="Goolsby J.A."/>
            <person name="Tidwell J."/>
            <person name="Bellgard S.E."/>
            <person name="Bellgard M.I."/>
        </authorList>
    </citation>
    <scope>NUCLEOTIDE SEQUENCE</scope>
    <source>
        <tissue evidence="1">Shoot tissue taken approximately 20 cm above the soil surface</tissue>
    </source>
</reference>
<dbReference type="EMBL" id="GBRH01274343">
    <property type="protein sequence ID" value="JAD23552.1"/>
    <property type="molecule type" value="Transcribed_RNA"/>
</dbReference>
<sequence>MSGFRSGEFPLSGVIGRLRQIGATLGKVIDIDWNSQFSSYFEMIRVKIACKNQLIFLLKE</sequence>
<dbReference type="AlphaFoldDB" id="A0A0A8YLQ2"/>
<evidence type="ECO:0000313" key="1">
    <source>
        <dbReference type="EMBL" id="JAD23552.1"/>
    </source>
</evidence>
<accession>A0A0A8YLQ2</accession>
<reference evidence="1" key="1">
    <citation type="submission" date="2014-09" db="EMBL/GenBank/DDBJ databases">
        <authorList>
            <person name="Magalhaes I.L.F."/>
            <person name="Oliveira U."/>
            <person name="Santos F.R."/>
            <person name="Vidigal T.H.D.A."/>
            <person name="Brescovit A.D."/>
            <person name="Santos A.J."/>
        </authorList>
    </citation>
    <scope>NUCLEOTIDE SEQUENCE</scope>
    <source>
        <tissue evidence="1">Shoot tissue taken approximately 20 cm above the soil surface</tissue>
    </source>
</reference>
<organism evidence="1">
    <name type="scientific">Arundo donax</name>
    <name type="common">Giant reed</name>
    <name type="synonym">Donax arundinaceus</name>
    <dbReference type="NCBI Taxonomy" id="35708"/>
    <lineage>
        <taxon>Eukaryota</taxon>
        <taxon>Viridiplantae</taxon>
        <taxon>Streptophyta</taxon>
        <taxon>Embryophyta</taxon>
        <taxon>Tracheophyta</taxon>
        <taxon>Spermatophyta</taxon>
        <taxon>Magnoliopsida</taxon>
        <taxon>Liliopsida</taxon>
        <taxon>Poales</taxon>
        <taxon>Poaceae</taxon>
        <taxon>PACMAD clade</taxon>
        <taxon>Arundinoideae</taxon>
        <taxon>Arundineae</taxon>
        <taxon>Arundo</taxon>
    </lineage>
</organism>